<dbReference type="Proteomes" id="UP000008216">
    <property type="component" value="Chromosome"/>
</dbReference>
<feature type="domain" description="Alpha/beta hydrolase fold-3" evidence="4">
    <location>
        <begin position="100"/>
        <end position="305"/>
    </location>
</feature>
<accession>A0A0H2Z4U0</accession>
<protein>
    <submittedName>
        <fullName evidence="5">Lipase</fullName>
    </submittedName>
</protein>
<dbReference type="Gene3D" id="3.40.50.1820">
    <property type="entry name" value="alpha/beta hydrolase"/>
    <property type="match status" value="1"/>
</dbReference>
<dbReference type="GO" id="GO:0016787">
    <property type="term" value="F:hydrolase activity"/>
    <property type="evidence" value="ECO:0007669"/>
    <property type="project" value="UniProtKB-KW"/>
</dbReference>
<dbReference type="InterPro" id="IPR029058">
    <property type="entry name" value="AB_hydrolase_fold"/>
</dbReference>
<evidence type="ECO:0000313" key="6">
    <source>
        <dbReference type="Proteomes" id="UP000008216"/>
    </source>
</evidence>
<gene>
    <name evidence="5" type="ORF">APECO1_2578</name>
</gene>
<dbReference type="PANTHER" id="PTHR48081:SF8">
    <property type="entry name" value="ALPHA_BETA HYDROLASE FOLD-3 DOMAIN-CONTAINING PROTEIN-RELATED"/>
    <property type="match status" value="1"/>
</dbReference>
<evidence type="ECO:0000256" key="3">
    <source>
        <dbReference type="PROSITE-ProRule" id="PRU10038"/>
    </source>
</evidence>
<evidence type="ECO:0000313" key="5">
    <source>
        <dbReference type="EMBL" id="ABJ03356.1"/>
    </source>
</evidence>
<organism evidence="5 6">
    <name type="scientific">Escherichia coli O1:K1 / APEC</name>
    <dbReference type="NCBI Taxonomy" id="405955"/>
    <lineage>
        <taxon>Bacteria</taxon>
        <taxon>Pseudomonadati</taxon>
        <taxon>Pseudomonadota</taxon>
        <taxon>Gammaproteobacteria</taxon>
        <taxon>Enterobacterales</taxon>
        <taxon>Enterobacteriaceae</taxon>
        <taxon>Escherichia</taxon>
    </lineage>
</organism>
<sequence length="327" mass="36550">MNFPVSIQQKRVYKTVHSYSKMSSTMALEKGIAELVEEFIAAGRPSSRQQSITQRREGYIASAVLAGETETRVDIQTIELEGMTLRIVSPLNAPTLLPTIIYYYGGCFVSGGFATHDNQLRQLAYYGQCRIIAVQYRLAPEHTFPAAHDDAQRGAELVRQHAERLGVDKQRITLAGDSAGGHLALVTALRLKRAGEWQPAQLILIYPMLDATAHFESYIRNGHDYIITRDTLLSGFEMYLPGIERRHPEASPIWRNDFNGLPPVHIITAEYDPLCDEGEALYHRMTGQGVQCTCQRYLGVIHGFFQLGGISEAARSALRDVAWRAGR</sequence>
<dbReference type="AlphaFoldDB" id="A0A0H2Z4U0"/>
<evidence type="ECO:0000256" key="1">
    <source>
        <dbReference type="ARBA" id="ARBA00010515"/>
    </source>
</evidence>
<dbReference type="HOGENOM" id="CLU_012494_6_4_6"/>
<dbReference type="PANTHER" id="PTHR48081">
    <property type="entry name" value="AB HYDROLASE SUPERFAMILY PROTEIN C4A8.06C"/>
    <property type="match status" value="1"/>
</dbReference>
<dbReference type="InterPro" id="IPR033140">
    <property type="entry name" value="Lipase_GDXG_put_SER_AS"/>
</dbReference>
<dbReference type="InterPro" id="IPR050300">
    <property type="entry name" value="GDXG_lipolytic_enzyme"/>
</dbReference>
<dbReference type="EMBL" id="CP000468">
    <property type="protein sequence ID" value="ABJ03356.1"/>
    <property type="molecule type" value="Genomic_DNA"/>
</dbReference>
<dbReference type="SUPFAM" id="SSF53474">
    <property type="entry name" value="alpha/beta-Hydrolases"/>
    <property type="match status" value="1"/>
</dbReference>
<keyword evidence="6" id="KW-1185">Reference proteome</keyword>
<keyword evidence="2" id="KW-0378">Hydrolase</keyword>
<proteinExistence type="inferred from homology"/>
<comment type="similarity">
    <text evidence="1">Belongs to the 'GDXG' lipolytic enzyme family.</text>
</comment>
<dbReference type="Pfam" id="PF07859">
    <property type="entry name" value="Abhydrolase_3"/>
    <property type="match status" value="1"/>
</dbReference>
<dbReference type="PROSITE" id="PS01174">
    <property type="entry name" value="LIPASE_GDXG_SER"/>
    <property type="match status" value="1"/>
</dbReference>
<evidence type="ECO:0000256" key="2">
    <source>
        <dbReference type="ARBA" id="ARBA00022801"/>
    </source>
</evidence>
<feature type="active site" evidence="3">
    <location>
        <position position="178"/>
    </location>
</feature>
<name>A0A0H2Z4U0_ECOK1</name>
<dbReference type="KEGG" id="ecv:APECO1_2578"/>
<evidence type="ECO:0000259" key="4">
    <source>
        <dbReference type="Pfam" id="PF07859"/>
    </source>
</evidence>
<dbReference type="InterPro" id="IPR013094">
    <property type="entry name" value="AB_hydrolase_3"/>
</dbReference>
<dbReference type="FunFam" id="3.40.50.1820:FF:000089">
    <property type="entry name" value="Alpha/beta hydrolase"/>
    <property type="match status" value="1"/>
</dbReference>
<reference evidence="5 6" key="1">
    <citation type="journal article" date="2007" name="J. Bacteriol.">
        <title>The genome sequence of avian pathogenic Escherichia coli strain O1:K1:H7 shares strong similarities with human extraintestinal pathogenic E. coli genomes.</title>
        <authorList>
            <person name="Johnson T.J."/>
            <person name="Kariyawasam S."/>
            <person name="Wannemuehler Y."/>
            <person name="Mangiamele P."/>
            <person name="Johnson S.J."/>
            <person name="Doetkott C."/>
            <person name="Skyberg J.A."/>
            <person name="Lynne A.M."/>
            <person name="Johnson J.R."/>
            <person name="Nolan L.K."/>
        </authorList>
    </citation>
    <scope>NUCLEOTIDE SEQUENCE [LARGE SCALE GENOMIC DNA]</scope>
    <source>
        <strain evidence="5">APEC O1</strain>
    </source>
</reference>